<dbReference type="InterPro" id="IPR003673">
    <property type="entry name" value="CoA-Trfase_fam_III"/>
</dbReference>
<dbReference type="Proteomes" id="UP000191040">
    <property type="component" value="Chromosome I"/>
</dbReference>
<gene>
    <name evidence="2" type="ORF">SAMN06295964_1193</name>
</gene>
<dbReference type="Gene3D" id="3.30.1540.10">
    <property type="entry name" value="formyl-coa transferase, domain 3"/>
    <property type="match status" value="1"/>
</dbReference>
<dbReference type="Gene3D" id="3.40.50.10540">
    <property type="entry name" value="Crotonobetainyl-coa:carnitine coa-transferase, domain 1"/>
    <property type="match status" value="1"/>
</dbReference>
<keyword evidence="1 2" id="KW-0808">Transferase</keyword>
<accession>A0A1T4YWG1</accession>
<protein>
    <submittedName>
        <fullName evidence="2">Crotonobetainyl-CoA:carnitine CoA-transferase CaiB</fullName>
    </submittedName>
</protein>
<dbReference type="InterPro" id="IPR050483">
    <property type="entry name" value="CoA-transferase_III_domain"/>
</dbReference>
<proteinExistence type="predicted"/>
<dbReference type="EMBL" id="LT796768">
    <property type="protein sequence ID" value="SKB06129.1"/>
    <property type="molecule type" value="Genomic_DNA"/>
</dbReference>
<sequence length="385" mass="41323">METTTLPLDGITVVAFEQAVSAPYATRMLADLGARVIKVERPGVGDFTRHFDRDAGGLATHFVWLNRNKESVALDVKDPASRPALEALLDRADIVIQNLAPGAAERLGLDAEALVAARPGQIAIDISGYGHDGPNRHRRAYDLLVQAEAGSCASTGWPGRPARPAIPSADVGSGLMAVVAALAALRDRERHGRGAPIHVNMFDVTTDFLGFALLHAHYTGQERVPHGMSSPTVAPYSAYPTRDGRQVVLGTTNDGEWQRLTRDLLDRADLAEEPAYATNEQRWHHTDVIDAEIARWTSAHDAQDICDRADAAGIGSAILRSVPEAARHRELEERGRWADVPSPVGPVASLLPPFDLGSAPARLDGVPGLGEHTEKILAELGVEHA</sequence>
<dbReference type="AlphaFoldDB" id="A0A1T4YWG1"/>
<name>A0A1T4YWG1_9ACTN</name>
<dbReference type="RefSeq" id="WP_197684410.1">
    <property type="nucleotide sequence ID" value="NZ_LT796768.1"/>
</dbReference>
<dbReference type="GO" id="GO:0008410">
    <property type="term" value="F:CoA-transferase activity"/>
    <property type="evidence" value="ECO:0007669"/>
    <property type="project" value="TreeGrafter"/>
</dbReference>
<evidence type="ECO:0000256" key="1">
    <source>
        <dbReference type="ARBA" id="ARBA00022679"/>
    </source>
</evidence>
<dbReference type="InterPro" id="IPR044855">
    <property type="entry name" value="CoA-Trfase_III_dom3_sf"/>
</dbReference>
<organism evidence="2 3">
    <name type="scientific">Aeromicrobium choanae</name>
    <dbReference type="NCBI Taxonomy" id="1736691"/>
    <lineage>
        <taxon>Bacteria</taxon>
        <taxon>Bacillati</taxon>
        <taxon>Actinomycetota</taxon>
        <taxon>Actinomycetes</taxon>
        <taxon>Propionibacteriales</taxon>
        <taxon>Nocardioidaceae</taxon>
        <taxon>Aeromicrobium</taxon>
    </lineage>
</organism>
<dbReference type="PANTHER" id="PTHR48207">
    <property type="entry name" value="SUCCINATE--HYDROXYMETHYLGLUTARATE COA-TRANSFERASE"/>
    <property type="match status" value="1"/>
</dbReference>
<evidence type="ECO:0000313" key="2">
    <source>
        <dbReference type="EMBL" id="SKB06129.1"/>
    </source>
</evidence>
<dbReference type="SUPFAM" id="SSF89796">
    <property type="entry name" value="CoA-transferase family III (CaiB/BaiF)"/>
    <property type="match status" value="1"/>
</dbReference>
<dbReference type="STRING" id="1736691.SAMN06295964_1193"/>
<reference evidence="3" key="1">
    <citation type="submission" date="2017-02" db="EMBL/GenBank/DDBJ databases">
        <authorList>
            <person name="Varghese N."/>
            <person name="Submissions S."/>
        </authorList>
    </citation>
    <scope>NUCLEOTIDE SEQUENCE [LARGE SCALE GENOMIC DNA]</scope>
    <source>
        <strain evidence="3">9H-4</strain>
    </source>
</reference>
<keyword evidence="3" id="KW-1185">Reference proteome</keyword>
<dbReference type="InterPro" id="IPR023606">
    <property type="entry name" value="CoA-Trfase_III_dom_1_sf"/>
</dbReference>
<dbReference type="Pfam" id="PF02515">
    <property type="entry name" value="CoA_transf_3"/>
    <property type="match status" value="1"/>
</dbReference>
<evidence type="ECO:0000313" key="3">
    <source>
        <dbReference type="Proteomes" id="UP000191040"/>
    </source>
</evidence>
<dbReference type="PANTHER" id="PTHR48207:SF3">
    <property type="entry name" value="SUCCINATE--HYDROXYMETHYLGLUTARATE COA-TRANSFERASE"/>
    <property type="match status" value="1"/>
</dbReference>